<gene>
    <name evidence="6" type="primary">RvY_14725</name>
    <name evidence="6" type="synonym">RvY_14725.1</name>
    <name evidence="6" type="ORF">RvY_14725-1</name>
</gene>
<keyword evidence="2 3" id="KW-0694">RNA-binding</keyword>
<feature type="non-terminal residue" evidence="6">
    <location>
        <position position="320"/>
    </location>
</feature>
<organism evidence="6 7">
    <name type="scientific">Ramazzottius varieornatus</name>
    <name type="common">Water bear</name>
    <name type="synonym">Tardigrade</name>
    <dbReference type="NCBI Taxonomy" id="947166"/>
    <lineage>
        <taxon>Eukaryota</taxon>
        <taxon>Metazoa</taxon>
        <taxon>Ecdysozoa</taxon>
        <taxon>Tardigrada</taxon>
        <taxon>Eutardigrada</taxon>
        <taxon>Parachela</taxon>
        <taxon>Hypsibioidea</taxon>
        <taxon>Ramazzottiidae</taxon>
        <taxon>Ramazzottius</taxon>
    </lineage>
</organism>
<feature type="compositionally biased region" description="Basic and acidic residues" evidence="4">
    <location>
        <begin position="93"/>
        <end position="107"/>
    </location>
</feature>
<feature type="compositionally biased region" description="Polar residues" evidence="4">
    <location>
        <begin position="284"/>
        <end position="300"/>
    </location>
</feature>
<keyword evidence="7" id="KW-1185">Reference proteome</keyword>
<dbReference type="GO" id="GO:0006417">
    <property type="term" value="P:regulation of translation"/>
    <property type="evidence" value="ECO:0007669"/>
    <property type="project" value="TreeGrafter"/>
</dbReference>
<evidence type="ECO:0000313" key="6">
    <source>
        <dbReference type="EMBL" id="GAV04451.1"/>
    </source>
</evidence>
<evidence type="ECO:0000256" key="3">
    <source>
        <dbReference type="PROSITE-ProRule" id="PRU00176"/>
    </source>
</evidence>
<feature type="region of interest" description="Disordered" evidence="4">
    <location>
        <begin position="93"/>
        <end position="131"/>
    </location>
</feature>
<keyword evidence="1" id="KW-0677">Repeat</keyword>
<dbReference type="SUPFAM" id="SSF54928">
    <property type="entry name" value="RNA-binding domain, RBD"/>
    <property type="match status" value="2"/>
</dbReference>
<evidence type="ECO:0000256" key="2">
    <source>
        <dbReference type="ARBA" id="ARBA00022884"/>
    </source>
</evidence>
<comment type="caution">
    <text evidence="6">The sequence shown here is derived from an EMBL/GenBank/DDBJ whole genome shotgun (WGS) entry which is preliminary data.</text>
</comment>
<evidence type="ECO:0000256" key="1">
    <source>
        <dbReference type="ARBA" id="ARBA00022737"/>
    </source>
</evidence>
<sequence length="320" mass="34527">MERMNQSQSRIEDRKVFIGGLGRNTTDQSLRNYFGKFGSVKEVTIPKNPEDGNPRGFAFTTFSEVAEATSALAATEHVIDGKQVDVKACFENSRRGPDGMCRREATGDARNMSGNGGPGRNGPQGKTDPQKIFVGGLTLDTTKEQLEEALSPYGEVQHVIVMMDTGTGRSKGFGFVTFGDKGICENLVKQHFIEIAGKQVEIKPAIISGSRSYEPSGNQHTGQYNAGPRDGPRSYEGPRRGSYNPRGRGGYYQAGGDASHNSRGYGPRGDAGASSCAGNGRSRGGQNLQYQTQGSPQWTPYGQYPPSVPAEYSPEVYANF</sequence>
<dbReference type="Gene3D" id="3.30.70.330">
    <property type="match status" value="2"/>
</dbReference>
<dbReference type="OrthoDB" id="1875751at2759"/>
<accession>A0A1D1VTX1</accession>
<dbReference type="InterPro" id="IPR035979">
    <property type="entry name" value="RBD_domain_sf"/>
</dbReference>
<feature type="domain" description="RRM" evidence="5">
    <location>
        <begin position="14"/>
        <end position="93"/>
    </location>
</feature>
<name>A0A1D1VTX1_RAMVA</name>
<feature type="domain" description="RRM" evidence="5">
    <location>
        <begin position="130"/>
        <end position="212"/>
    </location>
</feature>
<feature type="region of interest" description="Disordered" evidence="4">
    <location>
        <begin position="210"/>
        <end position="320"/>
    </location>
</feature>
<dbReference type="Proteomes" id="UP000186922">
    <property type="component" value="Unassembled WGS sequence"/>
</dbReference>
<dbReference type="PANTHER" id="PTHR48032">
    <property type="entry name" value="RNA-BINDING PROTEIN MUSASHI HOMOLOG RBP6"/>
    <property type="match status" value="1"/>
</dbReference>
<dbReference type="Pfam" id="PF00076">
    <property type="entry name" value="RRM_1"/>
    <property type="match status" value="2"/>
</dbReference>
<dbReference type="STRING" id="947166.A0A1D1VTX1"/>
<protein>
    <recommendedName>
        <fullName evidence="5">RRM domain-containing protein</fullName>
    </recommendedName>
</protein>
<feature type="compositionally biased region" description="Polar residues" evidence="4">
    <location>
        <begin position="210"/>
        <end position="224"/>
    </location>
</feature>
<evidence type="ECO:0000313" key="7">
    <source>
        <dbReference type="Proteomes" id="UP000186922"/>
    </source>
</evidence>
<dbReference type="InterPro" id="IPR000504">
    <property type="entry name" value="RRM_dom"/>
</dbReference>
<evidence type="ECO:0000256" key="4">
    <source>
        <dbReference type="SAM" id="MobiDB-lite"/>
    </source>
</evidence>
<evidence type="ECO:0000259" key="5">
    <source>
        <dbReference type="PROSITE" id="PS50102"/>
    </source>
</evidence>
<dbReference type="InterPro" id="IPR012677">
    <property type="entry name" value="Nucleotide-bd_a/b_plait_sf"/>
</dbReference>
<dbReference type="SMART" id="SM00360">
    <property type="entry name" value="RRM"/>
    <property type="match status" value="2"/>
</dbReference>
<dbReference type="EMBL" id="BDGG01000010">
    <property type="protein sequence ID" value="GAV04451.1"/>
    <property type="molecule type" value="Genomic_DNA"/>
</dbReference>
<reference evidence="6 7" key="1">
    <citation type="journal article" date="2016" name="Nat. Commun.">
        <title>Extremotolerant tardigrade genome and improved radiotolerance of human cultured cells by tardigrade-unique protein.</title>
        <authorList>
            <person name="Hashimoto T."/>
            <person name="Horikawa D.D."/>
            <person name="Saito Y."/>
            <person name="Kuwahara H."/>
            <person name="Kozuka-Hata H."/>
            <person name="Shin-I T."/>
            <person name="Minakuchi Y."/>
            <person name="Ohishi K."/>
            <person name="Motoyama A."/>
            <person name="Aizu T."/>
            <person name="Enomoto A."/>
            <person name="Kondo K."/>
            <person name="Tanaka S."/>
            <person name="Hara Y."/>
            <person name="Koshikawa S."/>
            <person name="Sagara H."/>
            <person name="Miura T."/>
            <person name="Yokobori S."/>
            <person name="Miyagawa K."/>
            <person name="Suzuki Y."/>
            <person name="Kubo T."/>
            <person name="Oyama M."/>
            <person name="Kohara Y."/>
            <person name="Fujiyama A."/>
            <person name="Arakawa K."/>
            <person name="Katayama T."/>
            <person name="Toyoda A."/>
            <person name="Kunieda T."/>
        </authorList>
    </citation>
    <scope>NUCLEOTIDE SEQUENCE [LARGE SCALE GENOMIC DNA]</scope>
    <source>
        <strain evidence="6 7">YOKOZUNA-1</strain>
    </source>
</reference>
<proteinExistence type="predicted"/>
<dbReference type="AlphaFoldDB" id="A0A1D1VTX1"/>
<feature type="compositionally biased region" description="Basic and acidic residues" evidence="4">
    <location>
        <begin position="230"/>
        <end position="239"/>
    </location>
</feature>
<dbReference type="PANTHER" id="PTHR48032:SF6">
    <property type="entry name" value="RNA-BINDING (RRM_RBD_RNP MOTIFS) FAMILY PROTEIN"/>
    <property type="match status" value="1"/>
</dbReference>
<dbReference type="PROSITE" id="PS50102">
    <property type="entry name" value="RRM"/>
    <property type="match status" value="2"/>
</dbReference>
<dbReference type="GO" id="GO:0003729">
    <property type="term" value="F:mRNA binding"/>
    <property type="evidence" value="ECO:0007669"/>
    <property type="project" value="TreeGrafter"/>
</dbReference>